<evidence type="ECO:0000313" key="2">
    <source>
        <dbReference type="Proteomes" id="UP000765509"/>
    </source>
</evidence>
<evidence type="ECO:0000313" key="1">
    <source>
        <dbReference type="EMBL" id="MBW0508874.1"/>
    </source>
</evidence>
<proteinExistence type="predicted"/>
<reference evidence="1" key="1">
    <citation type="submission" date="2021-03" db="EMBL/GenBank/DDBJ databases">
        <title>Draft genome sequence of rust myrtle Austropuccinia psidii MF-1, a brazilian biotype.</title>
        <authorList>
            <person name="Quecine M.C."/>
            <person name="Pachon D.M.R."/>
            <person name="Bonatelli M.L."/>
            <person name="Correr F.H."/>
            <person name="Franceschini L.M."/>
            <person name="Leite T.F."/>
            <person name="Margarido G.R.A."/>
            <person name="Almeida C.A."/>
            <person name="Ferrarezi J.A."/>
            <person name="Labate C.A."/>
        </authorList>
    </citation>
    <scope>NUCLEOTIDE SEQUENCE</scope>
    <source>
        <strain evidence="1">MF-1</strain>
    </source>
</reference>
<dbReference type="Proteomes" id="UP000765509">
    <property type="component" value="Unassembled WGS sequence"/>
</dbReference>
<dbReference type="OrthoDB" id="2517660at2759"/>
<gene>
    <name evidence="1" type="ORF">O181_048589</name>
</gene>
<accession>A0A9Q3DTA2</accession>
<keyword evidence="2" id="KW-1185">Reference proteome</keyword>
<dbReference type="AlphaFoldDB" id="A0A9Q3DTA2"/>
<protein>
    <submittedName>
        <fullName evidence="1">Uncharacterized protein</fullName>
    </submittedName>
</protein>
<name>A0A9Q3DTA2_9BASI</name>
<organism evidence="1 2">
    <name type="scientific">Austropuccinia psidii MF-1</name>
    <dbReference type="NCBI Taxonomy" id="1389203"/>
    <lineage>
        <taxon>Eukaryota</taxon>
        <taxon>Fungi</taxon>
        <taxon>Dikarya</taxon>
        <taxon>Basidiomycota</taxon>
        <taxon>Pucciniomycotina</taxon>
        <taxon>Pucciniomycetes</taxon>
        <taxon>Pucciniales</taxon>
        <taxon>Sphaerophragmiaceae</taxon>
        <taxon>Austropuccinia</taxon>
    </lineage>
</organism>
<sequence length="102" mass="11934">MDNIITSMGIGKTWTRKPIESKIVLKISREDKIPERPMFKFHKCERTSHLANTCTKNTKINEVQAIEEVQYAEEKQESDQDSEICEYMPVEDYAIENITAFF</sequence>
<dbReference type="EMBL" id="AVOT02020581">
    <property type="protein sequence ID" value="MBW0508874.1"/>
    <property type="molecule type" value="Genomic_DNA"/>
</dbReference>
<comment type="caution">
    <text evidence="1">The sequence shown here is derived from an EMBL/GenBank/DDBJ whole genome shotgun (WGS) entry which is preliminary data.</text>
</comment>